<evidence type="ECO:0000256" key="2">
    <source>
        <dbReference type="ARBA" id="ARBA00022723"/>
    </source>
</evidence>
<accession>A0AAF0XAE4</accession>
<sequence>MASDKRALNIYLTNPKMIDKLEGLWLEVVKQMVCHIKESSRRGQVVDIGKLAVATALNQMSNTCFSADVADCHPDRDDNGFHKAVKTIMKVDGKINFADYFPWLKIFDPQGIRRDAKAAYGRLDQLCEKFITQRLKHRVSNFAANGDLLDFFLDFRQENLACFDIIHIKVLLMCHYSLVAKFDWKLPNNMLPEELDMDDTSGITLQKATPLLLIPTPTSN</sequence>
<evidence type="ECO:0000313" key="4">
    <source>
        <dbReference type="EMBL" id="WOH03422.1"/>
    </source>
</evidence>
<protein>
    <recommendedName>
        <fullName evidence="6">Cytochrome P450</fullName>
    </recommendedName>
</protein>
<dbReference type="AlphaFoldDB" id="A0AAF0XAE4"/>
<dbReference type="EMBL" id="CP093348">
    <property type="protein sequence ID" value="WOH03422.1"/>
    <property type="molecule type" value="Genomic_DNA"/>
</dbReference>
<dbReference type="PANTHER" id="PTHR47950:SF42">
    <property type="entry name" value="GERANIOL 8-HYDROXYLASE"/>
    <property type="match status" value="1"/>
</dbReference>
<keyword evidence="3" id="KW-0408">Iron</keyword>
<evidence type="ECO:0000313" key="5">
    <source>
        <dbReference type="Proteomes" id="UP000077755"/>
    </source>
</evidence>
<evidence type="ECO:0008006" key="6">
    <source>
        <dbReference type="Google" id="ProtNLM"/>
    </source>
</evidence>
<keyword evidence="2" id="KW-0479">Metal-binding</keyword>
<dbReference type="GO" id="GO:0016705">
    <property type="term" value="F:oxidoreductase activity, acting on paired donors, with incorporation or reduction of molecular oxygen"/>
    <property type="evidence" value="ECO:0007669"/>
    <property type="project" value="InterPro"/>
</dbReference>
<dbReference type="Proteomes" id="UP000077755">
    <property type="component" value="Chromosome 6"/>
</dbReference>
<gene>
    <name evidence="4" type="ORF">DCAR_0622819</name>
</gene>
<dbReference type="GO" id="GO:0004497">
    <property type="term" value="F:monooxygenase activity"/>
    <property type="evidence" value="ECO:0007669"/>
    <property type="project" value="InterPro"/>
</dbReference>
<dbReference type="InterPro" id="IPR036396">
    <property type="entry name" value="Cyt_P450_sf"/>
</dbReference>
<name>A0AAF0XAE4_DAUCS</name>
<keyword evidence="5" id="KW-1185">Reference proteome</keyword>
<dbReference type="Gene3D" id="1.10.630.10">
    <property type="entry name" value="Cytochrome P450"/>
    <property type="match status" value="1"/>
</dbReference>
<organism evidence="4 5">
    <name type="scientific">Daucus carota subsp. sativus</name>
    <name type="common">Carrot</name>
    <dbReference type="NCBI Taxonomy" id="79200"/>
    <lineage>
        <taxon>Eukaryota</taxon>
        <taxon>Viridiplantae</taxon>
        <taxon>Streptophyta</taxon>
        <taxon>Embryophyta</taxon>
        <taxon>Tracheophyta</taxon>
        <taxon>Spermatophyta</taxon>
        <taxon>Magnoliopsida</taxon>
        <taxon>eudicotyledons</taxon>
        <taxon>Gunneridae</taxon>
        <taxon>Pentapetalae</taxon>
        <taxon>asterids</taxon>
        <taxon>campanulids</taxon>
        <taxon>Apiales</taxon>
        <taxon>Apiaceae</taxon>
        <taxon>Apioideae</taxon>
        <taxon>Scandiceae</taxon>
        <taxon>Daucinae</taxon>
        <taxon>Daucus</taxon>
        <taxon>Daucus sect. Daucus</taxon>
    </lineage>
</organism>
<evidence type="ECO:0000256" key="3">
    <source>
        <dbReference type="ARBA" id="ARBA00023004"/>
    </source>
</evidence>
<proteinExistence type="inferred from homology"/>
<evidence type="ECO:0000256" key="1">
    <source>
        <dbReference type="ARBA" id="ARBA00010617"/>
    </source>
</evidence>
<dbReference type="GO" id="GO:0020037">
    <property type="term" value="F:heme binding"/>
    <property type="evidence" value="ECO:0007669"/>
    <property type="project" value="InterPro"/>
</dbReference>
<dbReference type="GO" id="GO:0005506">
    <property type="term" value="F:iron ion binding"/>
    <property type="evidence" value="ECO:0007669"/>
    <property type="project" value="InterPro"/>
</dbReference>
<dbReference type="Pfam" id="PF00067">
    <property type="entry name" value="p450"/>
    <property type="match status" value="1"/>
</dbReference>
<dbReference type="InterPro" id="IPR001128">
    <property type="entry name" value="Cyt_P450"/>
</dbReference>
<dbReference type="PANTHER" id="PTHR47950">
    <property type="entry name" value="CYTOCHROME P450, FAMILY 76, SUBFAMILY C, POLYPEPTIDE 5-RELATED"/>
    <property type="match status" value="1"/>
</dbReference>
<reference evidence="4" key="2">
    <citation type="submission" date="2022-03" db="EMBL/GenBank/DDBJ databases">
        <title>Draft title - Genomic analysis of global carrot germplasm unveils the trajectory of domestication and the origin of high carotenoid orange carrot.</title>
        <authorList>
            <person name="Iorizzo M."/>
            <person name="Ellison S."/>
            <person name="Senalik D."/>
            <person name="Macko-Podgorni A."/>
            <person name="Grzebelus D."/>
            <person name="Bostan H."/>
            <person name="Rolling W."/>
            <person name="Curaba J."/>
            <person name="Simon P."/>
        </authorList>
    </citation>
    <scope>NUCLEOTIDE SEQUENCE</scope>
    <source>
        <tissue evidence="4">Leaf</tissue>
    </source>
</reference>
<reference evidence="4" key="1">
    <citation type="journal article" date="2016" name="Nat. Genet.">
        <title>A high-quality carrot genome assembly provides new insights into carotenoid accumulation and asterid genome evolution.</title>
        <authorList>
            <person name="Iorizzo M."/>
            <person name="Ellison S."/>
            <person name="Senalik D."/>
            <person name="Zeng P."/>
            <person name="Satapoomin P."/>
            <person name="Huang J."/>
            <person name="Bowman M."/>
            <person name="Iovene M."/>
            <person name="Sanseverino W."/>
            <person name="Cavagnaro P."/>
            <person name="Yildiz M."/>
            <person name="Macko-Podgorni A."/>
            <person name="Moranska E."/>
            <person name="Grzebelus E."/>
            <person name="Grzebelus D."/>
            <person name="Ashrafi H."/>
            <person name="Zheng Z."/>
            <person name="Cheng S."/>
            <person name="Spooner D."/>
            <person name="Van Deynze A."/>
            <person name="Simon P."/>
        </authorList>
    </citation>
    <scope>NUCLEOTIDE SEQUENCE</scope>
    <source>
        <tissue evidence="4">Leaf</tissue>
    </source>
</reference>
<dbReference type="SUPFAM" id="SSF48264">
    <property type="entry name" value="Cytochrome P450"/>
    <property type="match status" value="1"/>
</dbReference>
<comment type="similarity">
    <text evidence="1">Belongs to the cytochrome P450 family.</text>
</comment>